<protein>
    <recommendedName>
        <fullName evidence="12">VWFA domain-containing protein</fullName>
    </recommendedName>
</protein>
<dbReference type="Pfam" id="PF25107">
    <property type="entry name" value="VWA7_N"/>
    <property type="match status" value="1"/>
</dbReference>
<dbReference type="OrthoDB" id="301415at2759"/>
<dbReference type="InterPro" id="IPR056862">
    <property type="entry name" value="VWA7_N"/>
</dbReference>
<feature type="domain" description="VWA7 N-terminal" evidence="9">
    <location>
        <begin position="67"/>
        <end position="292"/>
    </location>
</feature>
<dbReference type="Pfam" id="PF25106">
    <property type="entry name" value="VWA_4"/>
    <property type="match status" value="1"/>
</dbReference>
<keyword evidence="2" id="KW-0964">Secreted</keyword>
<keyword evidence="3 6" id="KW-0732">Signal</keyword>
<evidence type="ECO:0000259" key="8">
    <source>
        <dbReference type="Pfam" id="PF25106"/>
    </source>
</evidence>
<evidence type="ECO:0000256" key="1">
    <source>
        <dbReference type="ARBA" id="ARBA00004613"/>
    </source>
</evidence>
<evidence type="ECO:0000256" key="4">
    <source>
        <dbReference type="ARBA" id="ARBA00023180"/>
    </source>
</evidence>
<dbReference type="GO" id="GO:0005576">
    <property type="term" value="C:extracellular region"/>
    <property type="evidence" value="ECO:0007669"/>
    <property type="project" value="UniProtKB-SubCell"/>
</dbReference>
<evidence type="ECO:0000313" key="11">
    <source>
        <dbReference type="Proteomes" id="UP000799291"/>
    </source>
</evidence>
<feature type="region of interest" description="Disordered" evidence="5">
    <location>
        <begin position="975"/>
        <end position="1004"/>
    </location>
</feature>
<feature type="compositionally biased region" description="Low complexity" evidence="5">
    <location>
        <begin position="936"/>
        <end position="945"/>
    </location>
</feature>
<dbReference type="Proteomes" id="UP000799291">
    <property type="component" value="Unassembled WGS sequence"/>
</dbReference>
<proteinExistence type="predicted"/>
<dbReference type="SUPFAM" id="SSF53300">
    <property type="entry name" value="vWA-like"/>
    <property type="match status" value="1"/>
</dbReference>
<sequence length="1118" mass="117386">MWSFPKAHSSPCLVTLLVSCLLPTTGAFFPSDFREKWFGNGGVSHEFQTREAYNTLAATYFPDITPVTANMIKARTTWAEANMEVDDDQTSSAKHFDGENFAGGNAILVQAKINVTNALRNGDGEAARKYLGAALHTVQDFYAHTNWVELKRSDIHFDLGKTGATLSTVTFEDRTCNECGFGGIERVLFGCHDCTSNTNGFTKLTSGYYFGEDSPPADVAIPDHKCHHGGATDSRIGAKTGIVLSDVFRDVTPGINKDSNNCFWSPHHFHHPRAVAFAIKASIQYIEDLVKENSLTEKEKKILFGVGTTLAFAIDTTGSMAGIIVATRSQAIDIAQQRLGTKDEPIDYVVSPFNDPFTGPVFKTTNFTDFQTNINSLSAFGGGDCPELALTGILAALDVMEGPAELFVMTDAAAKDFDLAPQAIAIAVDKRISFHVFKFDSFCDDGIAAKRDSLSRRVDSASNRVYSLLAASTGGTYHSLPTSEAGTISSLLDSLTLSESNAVLKVSGALNDTSSFNLPVDSKMTEFSISLRGAGVTLSLKKPDGSALDTTSSDVTLTTVSDGEFLTVKSPVSGMWTLILIISSASTPTTVSCDVTGVSPLHLSSFNFVTLRGRPGHRGYYPIAGQPAYDHDVAAVAVIDGAFESAVFDLRDSLDVHAIDPHMEPGTGAEGAPPKNSFYGEMRLVPGNLYAYAEGTDDTGAPFQRVLATVFQPFLSNITDTGFNSTDIFAGRNTTNVTISSSSVAPSSTPISFNLSSTSTSSLTSTHIANTSLVPYPTHSASGSGYNHSYPMPTYPWDHATYCPTSTGSITTHSKYMTPGCDSLTPSIYTTTSICTVSDEKPTPYTTVSTMTVTRYVPVLCSSCTGGNYPHHTGKGPWAEEDKSVIKSGYGTCVSTVGLTPYETATGYGSTYTKLSTASEGHTQYAAGSSAPTTPSGSMYGSHASSSATCTESEATSTKQGGYASAVTGATSHSASVAAAPSQDSSAAENSSAAPSVHHVGSEHASYASPSASLSASAYNAPVAPSSYAPPSASRSRAIGHPASIPASLGPAHVPTSSPAIPVFQLSNGTMTATGANEIATANSTGYMPAQFTGTAARVGAAVEGVVIMAAFWAVGLL</sequence>
<evidence type="ECO:0008006" key="12">
    <source>
        <dbReference type="Google" id="ProtNLM"/>
    </source>
</evidence>
<organism evidence="10 11">
    <name type="scientific">Lentithecium fluviatile CBS 122367</name>
    <dbReference type="NCBI Taxonomy" id="1168545"/>
    <lineage>
        <taxon>Eukaryota</taxon>
        <taxon>Fungi</taxon>
        <taxon>Dikarya</taxon>
        <taxon>Ascomycota</taxon>
        <taxon>Pezizomycotina</taxon>
        <taxon>Dothideomycetes</taxon>
        <taxon>Pleosporomycetidae</taxon>
        <taxon>Pleosporales</taxon>
        <taxon>Massarineae</taxon>
        <taxon>Lentitheciaceae</taxon>
        <taxon>Lentithecium</taxon>
    </lineage>
</organism>
<feature type="region of interest" description="Disordered" evidence="5">
    <location>
        <begin position="925"/>
        <end position="945"/>
    </location>
</feature>
<dbReference type="PANTHER" id="PTHR14905:SF7">
    <property type="entry name" value="VON WILLEBRAND FACTOR A DOMAIN-CONTAINING PROTEIN 7"/>
    <property type="match status" value="1"/>
</dbReference>
<feature type="compositionally biased region" description="Polar residues" evidence="5">
    <location>
        <begin position="925"/>
        <end position="935"/>
    </location>
</feature>
<keyword evidence="4" id="KW-0325">Glycoprotein</keyword>
<evidence type="ECO:0000256" key="2">
    <source>
        <dbReference type="ARBA" id="ARBA00022525"/>
    </source>
</evidence>
<dbReference type="Pfam" id="PF23560">
    <property type="entry name" value="GBD_Hemicentin"/>
    <property type="match status" value="1"/>
</dbReference>
<accession>A0A6G1JAM7</accession>
<evidence type="ECO:0000256" key="5">
    <source>
        <dbReference type="SAM" id="MobiDB-lite"/>
    </source>
</evidence>
<keyword evidence="11" id="KW-1185">Reference proteome</keyword>
<feature type="chain" id="PRO_5026177972" description="VWFA domain-containing protein" evidence="6">
    <location>
        <begin position="28"/>
        <end position="1118"/>
    </location>
</feature>
<evidence type="ECO:0000256" key="6">
    <source>
        <dbReference type="SAM" id="SignalP"/>
    </source>
</evidence>
<dbReference type="Gene3D" id="3.40.50.410">
    <property type="entry name" value="von Willebrand factor, type A domain"/>
    <property type="match status" value="1"/>
</dbReference>
<dbReference type="InterPro" id="IPR036465">
    <property type="entry name" value="vWFA_dom_sf"/>
</dbReference>
<dbReference type="PANTHER" id="PTHR14905">
    <property type="entry name" value="NG37"/>
    <property type="match status" value="1"/>
</dbReference>
<evidence type="ECO:0000256" key="3">
    <source>
        <dbReference type="ARBA" id="ARBA00022729"/>
    </source>
</evidence>
<evidence type="ECO:0000313" key="10">
    <source>
        <dbReference type="EMBL" id="KAF2687586.1"/>
    </source>
</evidence>
<feature type="signal peptide" evidence="6">
    <location>
        <begin position="1"/>
        <end position="27"/>
    </location>
</feature>
<feature type="domain" description="Hemicentin-1-like von Willebrand factor A" evidence="8">
    <location>
        <begin position="310"/>
        <end position="477"/>
    </location>
</feature>
<reference evidence="10" key="1">
    <citation type="journal article" date="2020" name="Stud. Mycol.">
        <title>101 Dothideomycetes genomes: a test case for predicting lifestyles and emergence of pathogens.</title>
        <authorList>
            <person name="Haridas S."/>
            <person name="Albert R."/>
            <person name="Binder M."/>
            <person name="Bloem J."/>
            <person name="Labutti K."/>
            <person name="Salamov A."/>
            <person name="Andreopoulos B."/>
            <person name="Baker S."/>
            <person name="Barry K."/>
            <person name="Bills G."/>
            <person name="Bluhm B."/>
            <person name="Cannon C."/>
            <person name="Castanera R."/>
            <person name="Culley D."/>
            <person name="Daum C."/>
            <person name="Ezra D."/>
            <person name="Gonzalez J."/>
            <person name="Henrissat B."/>
            <person name="Kuo A."/>
            <person name="Liang C."/>
            <person name="Lipzen A."/>
            <person name="Lutzoni F."/>
            <person name="Magnuson J."/>
            <person name="Mondo S."/>
            <person name="Nolan M."/>
            <person name="Ohm R."/>
            <person name="Pangilinan J."/>
            <person name="Park H.-J."/>
            <person name="Ramirez L."/>
            <person name="Alfaro M."/>
            <person name="Sun H."/>
            <person name="Tritt A."/>
            <person name="Yoshinaga Y."/>
            <person name="Zwiers L.-H."/>
            <person name="Turgeon B."/>
            <person name="Goodwin S."/>
            <person name="Spatafora J."/>
            <person name="Crous P."/>
            <person name="Grigoriev I."/>
        </authorList>
    </citation>
    <scope>NUCLEOTIDE SEQUENCE</scope>
    <source>
        <strain evidence="10">CBS 122367</strain>
    </source>
</reference>
<name>A0A6G1JAM7_9PLEO</name>
<dbReference type="InterPro" id="IPR056861">
    <property type="entry name" value="HMCN1-like_VWA"/>
</dbReference>
<comment type="subcellular location">
    <subcellularLocation>
        <location evidence="1">Secreted</location>
    </subcellularLocation>
</comment>
<evidence type="ECO:0000259" key="7">
    <source>
        <dbReference type="Pfam" id="PF23560"/>
    </source>
</evidence>
<evidence type="ECO:0000259" key="9">
    <source>
        <dbReference type="Pfam" id="PF25107"/>
    </source>
</evidence>
<gene>
    <name evidence="10" type="ORF">K458DRAFT_485719</name>
</gene>
<feature type="domain" description="Hemicentin/VWA7 galactose-binding" evidence="7">
    <location>
        <begin position="509"/>
        <end position="582"/>
    </location>
</feature>
<dbReference type="AlphaFoldDB" id="A0A6G1JAM7"/>
<dbReference type="EMBL" id="MU005575">
    <property type="protein sequence ID" value="KAF2687586.1"/>
    <property type="molecule type" value="Genomic_DNA"/>
</dbReference>
<dbReference type="PROSITE" id="PS51257">
    <property type="entry name" value="PROKAR_LIPOPROTEIN"/>
    <property type="match status" value="1"/>
</dbReference>
<dbReference type="InterPro" id="IPR052577">
    <property type="entry name" value="VWA7"/>
</dbReference>
<dbReference type="InterPro" id="IPR056475">
    <property type="entry name" value="GBD_Hemicentin/VWA7"/>
</dbReference>
<feature type="compositionally biased region" description="Low complexity" evidence="5">
    <location>
        <begin position="982"/>
        <end position="996"/>
    </location>
</feature>